<comment type="caution">
    <text evidence="3">The sequence shown here is derived from an EMBL/GenBank/DDBJ whole genome shotgun (WGS) entry which is preliminary data.</text>
</comment>
<reference evidence="3 4" key="1">
    <citation type="journal article" date="2018" name="Vet. Microbiol.">
        <title>Characterisation of Staphylococcus felis isolated from cats using whole genome sequencing.</title>
        <authorList>
            <person name="Worthing K."/>
            <person name="Pang S."/>
            <person name="Trott D.J."/>
            <person name="Abraham S."/>
            <person name="Coombs G.W."/>
            <person name="Jordan D."/>
            <person name="McIntyre L."/>
            <person name="Davies M.R."/>
            <person name="Norris J."/>
        </authorList>
    </citation>
    <scope>NUCLEOTIDE SEQUENCE [LARGE SCALE GENOMIC DNA]</scope>
    <source>
        <strain evidence="3 4">F9</strain>
    </source>
</reference>
<dbReference type="OrthoDB" id="9797895at2"/>
<dbReference type="Pfam" id="PF01903">
    <property type="entry name" value="CbiX"/>
    <property type="match status" value="2"/>
</dbReference>
<sequence length="260" mass="29866">MKGVLYVSHGTRLKQGVKEAHNLIDKVKQHIPIPFQETCFLEITSPNIENGFKRLIHKGVNHVIVIPVLLLSAGHFYHDIPKVIHQLKKRFAHITITLGRPLGVQYRLVEILKERIEAISVSNPESAQFILVGRGSNYEETKQDMNEIKSMLKSLMGMSNVNVCYLAATEPKFEHILKQAIHEKHQEIIVIPYLWFSGLLTHYIHKTLHDTGYKGTLKLCHHLGDHPNMIDALRDRVLETIQKAEKEKQSRKDKHHVIVT</sequence>
<keyword evidence="2" id="KW-0456">Lyase</keyword>
<dbReference type="Proteomes" id="UP000256562">
    <property type="component" value="Unassembled WGS sequence"/>
</dbReference>
<dbReference type="GO" id="GO:0016829">
    <property type="term" value="F:lyase activity"/>
    <property type="evidence" value="ECO:0007669"/>
    <property type="project" value="UniProtKB-KW"/>
</dbReference>
<dbReference type="InterPro" id="IPR050963">
    <property type="entry name" value="Sirohydro_Cobaltochel/CbiX"/>
</dbReference>
<dbReference type="GO" id="GO:0046872">
    <property type="term" value="F:metal ion binding"/>
    <property type="evidence" value="ECO:0007669"/>
    <property type="project" value="UniProtKB-KW"/>
</dbReference>
<dbReference type="AlphaFoldDB" id="A0A3E0ILR7"/>
<gene>
    <name evidence="3" type="ORF">DOS83_11770</name>
</gene>
<keyword evidence="1" id="KW-0479">Metal-binding</keyword>
<name>A0A3E0ILR7_9STAP</name>
<dbReference type="PANTHER" id="PTHR33542:SF3">
    <property type="entry name" value="SIROHYDROCHLORIN FERROCHELATASE, CHLOROPLASTIC"/>
    <property type="match status" value="1"/>
</dbReference>
<organism evidence="3 4">
    <name type="scientific">Staphylococcus felis</name>
    <dbReference type="NCBI Taxonomy" id="46127"/>
    <lineage>
        <taxon>Bacteria</taxon>
        <taxon>Bacillati</taxon>
        <taxon>Bacillota</taxon>
        <taxon>Bacilli</taxon>
        <taxon>Bacillales</taxon>
        <taxon>Staphylococcaceae</taxon>
        <taxon>Staphylococcus</taxon>
    </lineage>
</organism>
<evidence type="ECO:0000313" key="4">
    <source>
        <dbReference type="Proteomes" id="UP000256562"/>
    </source>
</evidence>
<dbReference type="EMBL" id="QKXQ01000562">
    <property type="protein sequence ID" value="REH91110.1"/>
    <property type="molecule type" value="Genomic_DNA"/>
</dbReference>
<evidence type="ECO:0000256" key="2">
    <source>
        <dbReference type="ARBA" id="ARBA00023239"/>
    </source>
</evidence>
<dbReference type="CDD" id="cd03416">
    <property type="entry name" value="CbiX_SirB_N"/>
    <property type="match status" value="1"/>
</dbReference>
<dbReference type="SUPFAM" id="SSF53800">
    <property type="entry name" value="Chelatase"/>
    <property type="match status" value="1"/>
</dbReference>
<dbReference type="Gene3D" id="3.40.50.1400">
    <property type="match status" value="2"/>
</dbReference>
<protein>
    <submittedName>
        <fullName evidence="3">Sirohydrochlorin chelatase</fullName>
    </submittedName>
</protein>
<dbReference type="PANTHER" id="PTHR33542">
    <property type="entry name" value="SIROHYDROCHLORIN FERROCHELATASE, CHLOROPLASTIC"/>
    <property type="match status" value="1"/>
</dbReference>
<dbReference type="CDD" id="cd03414">
    <property type="entry name" value="CbiX_SirB_C"/>
    <property type="match status" value="1"/>
</dbReference>
<dbReference type="RefSeq" id="WP_116095151.1">
    <property type="nucleotide sequence ID" value="NZ_QKXN01000103.1"/>
</dbReference>
<dbReference type="InterPro" id="IPR002762">
    <property type="entry name" value="CbiX-like"/>
</dbReference>
<proteinExistence type="predicted"/>
<evidence type="ECO:0000256" key="1">
    <source>
        <dbReference type="ARBA" id="ARBA00022723"/>
    </source>
</evidence>
<accession>A0A3E0ILR7</accession>
<evidence type="ECO:0000313" key="3">
    <source>
        <dbReference type="EMBL" id="REH91110.1"/>
    </source>
</evidence>